<dbReference type="GO" id="GO:0022625">
    <property type="term" value="C:cytosolic large ribosomal subunit"/>
    <property type="evidence" value="ECO:0007669"/>
    <property type="project" value="TreeGrafter"/>
</dbReference>
<dbReference type="RefSeq" id="WP_093064471.1">
    <property type="nucleotide sequence ID" value="NZ_FNQP01000001.1"/>
</dbReference>
<evidence type="ECO:0000256" key="3">
    <source>
        <dbReference type="ARBA" id="ARBA00023274"/>
    </source>
</evidence>
<dbReference type="AlphaFoldDB" id="A0A1H3VQ47"/>
<dbReference type="GO" id="GO:0003735">
    <property type="term" value="F:structural constituent of ribosome"/>
    <property type="evidence" value="ECO:0007669"/>
    <property type="project" value="InterPro"/>
</dbReference>
<dbReference type="Pfam" id="PF00831">
    <property type="entry name" value="Ribosomal_L29"/>
    <property type="match status" value="1"/>
</dbReference>
<keyword evidence="3 5" id="KW-0687">Ribonucleoprotein</keyword>
<evidence type="ECO:0000313" key="7">
    <source>
        <dbReference type="Proteomes" id="UP000199397"/>
    </source>
</evidence>
<sequence length="65" mass="7376">MNAAELKQKSATELKAELVENLKEQFKLRMQKAAGQLSRPSEVKRVRRQIARIKTVLAQKQVAGE</sequence>
<proteinExistence type="inferred from homology"/>
<comment type="similarity">
    <text evidence="1 5">Belongs to the universal ribosomal protein uL29 family.</text>
</comment>
<gene>
    <name evidence="5" type="primary">rpmC</name>
    <name evidence="6" type="ORF">SAMN05660964_00204</name>
</gene>
<evidence type="ECO:0000313" key="6">
    <source>
        <dbReference type="EMBL" id="SDZ76896.1"/>
    </source>
</evidence>
<dbReference type="Proteomes" id="UP000199397">
    <property type="component" value="Unassembled WGS sequence"/>
</dbReference>
<reference evidence="6 7" key="1">
    <citation type="submission" date="2016-10" db="EMBL/GenBank/DDBJ databases">
        <authorList>
            <person name="de Groot N.N."/>
        </authorList>
    </citation>
    <scope>NUCLEOTIDE SEQUENCE [LARGE SCALE GENOMIC DNA]</scope>
    <source>
        <strain evidence="6 7">DSM 21228</strain>
    </source>
</reference>
<accession>A0A1H3VQ47</accession>
<dbReference type="Gene3D" id="1.10.287.310">
    <property type="match status" value="1"/>
</dbReference>
<dbReference type="SUPFAM" id="SSF46561">
    <property type="entry name" value="Ribosomal protein L29 (L29p)"/>
    <property type="match status" value="1"/>
</dbReference>
<evidence type="ECO:0000256" key="2">
    <source>
        <dbReference type="ARBA" id="ARBA00022980"/>
    </source>
</evidence>
<keyword evidence="2 5" id="KW-0689">Ribosomal protein</keyword>
<dbReference type="InterPro" id="IPR050063">
    <property type="entry name" value="Ribosomal_protein_uL29"/>
</dbReference>
<evidence type="ECO:0000256" key="4">
    <source>
        <dbReference type="ARBA" id="ARBA00035204"/>
    </source>
</evidence>
<dbReference type="GO" id="GO:0006412">
    <property type="term" value="P:translation"/>
    <property type="evidence" value="ECO:0007669"/>
    <property type="project" value="UniProtKB-UniRule"/>
</dbReference>
<organism evidence="6 7">
    <name type="scientific">Thiothrix caldifontis</name>
    <dbReference type="NCBI Taxonomy" id="525918"/>
    <lineage>
        <taxon>Bacteria</taxon>
        <taxon>Pseudomonadati</taxon>
        <taxon>Pseudomonadota</taxon>
        <taxon>Gammaproteobacteria</taxon>
        <taxon>Thiotrichales</taxon>
        <taxon>Thiotrichaceae</taxon>
        <taxon>Thiothrix</taxon>
    </lineage>
</organism>
<dbReference type="CDD" id="cd00427">
    <property type="entry name" value="Ribosomal_L29_HIP"/>
    <property type="match status" value="1"/>
</dbReference>
<dbReference type="PANTHER" id="PTHR10916:SF0">
    <property type="entry name" value="LARGE RIBOSOMAL SUBUNIT PROTEIN UL29C"/>
    <property type="match status" value="1"/>
</dbReference>
<evidence type="ECO:0000256" key="5">
    <source>
        <dbReference type="HAMAP-Rule" id="MF_00374"/>
    </source>
</evidence>
<dbReference type="InterPro" id="IPR036049">
    <property type="entry name" value="Ribosomal_uL29_sf"/>
</dbReference>
<dbReference type="NCBIfam" id="TIGR00012">
    <property type="entry name" value="L29"/>
    <property type="match status" value="1"/>
</dbReference>
<dbReference type="FunFam" id="1.10.287.310:FF:000001">
    <property type="entry name" value="50S ribosomal protein L29"/>
    <property type="match status" value="1"/>
</dbReference>
<dbReference type="HAMAP" id="MF_00374">
    <property type="entry name" value="Ribosomal_uL29"/>
    <property type="match status" value="1"/>
</dbReference>
<dbReference type="PANTHER" id="PTHR10916">
    <property type="entry name" value="60S RIBOSOMAL PROTEIN L35/50S RIBOSOMAL PROTEIN L29"/>
    <property type="match status" value="1"/>
</dbReference>
<dbReference type="InterPro" id="IPR001854">
    <property type="entry name" value="Ribosomal_uL29"/>
</dbReference>
<dbReference type="EMBL" id="FNQP01000001">
    <property type="protein sequence ID" value="SDZ76896.1"/>
    <property type="molecule type" value="Genomic_DNA"/>
</dbReference>
<keyword evidence="7" id="KW-1185">Reference proteome</keyword>
<name>A0A1H3VQ47_9GAMM</name>
<protein>
    <recommendedName>
        <fullName evidence="4 5">Large ribosomal subunit protein uL29</fullName>
    </recommendedName>
</protein>
<dbReference type="OrthoDB" id="9815192at2"/>
<dbReference type="STRING" id="525918.SAMN05660964_00204"/>
<evidence type="ECO:0000256" key="1">
    <source>
        <dbReference type="ARBA" id="ARBA00009254"/>
    </source>
</evidence>